<name>A0A4P7MZI4_PYROR</name>
<reference evidence="1 2" key="1">
    <citation type="journal article" date="2019" name="Mol. Biol. Evol.">
        <title>Blast fungal genomes show frequent chromosomal changes, gene gains and losses, and effector gene turnover.</title>
        <authorList>
            <person name="Gomez Luciano L.B."/>
            <person name="Jason Tsai I."/>
            <person name="Chuma I."/>
            <person name="Tosa Y."/>
            <person name="Chen Y.H."/>
            <person name="Li J.Y."/>
            <person name="Li M.Y."/>
            <person name="Jade Lu M.Y."/>
            <person name="Nakayashiki H."/>
            <person name="Li W.H."/>
        </authorList>
    </citation>
    <scope>NUCLEOTIDE SEQUENCE [LARGE SCALE GENOMIC DNA]</scope>
    <source>
        <strain evidence="1">MZ5-1-6</strain>
    </source>
</reference>
<dbReference type="EMBL" id="CP034205">
    <property type="protein sequence ID" value="QBZ55313.1"/>
    <property type="molecule type" value="Genomic_DNA"/>
</dbReference>
<gene>
    <name evidence="1" type="ORF">PoMZ_00209</name>
</gene>
<sequence>MTDASNDACSSGAVRSTASVSRLGLFQGVPEEADKAGCKVELAQNYQRSRPYHKDKLSGLRLGFVFFWARLAGLADDFFPRVLWADHRDLCSIKNKAVWPKPGRFPLPNPSDEAAKATAATTSFWDLFFRCRLLPLFVNQPPHSTVCAHYKFSNIARNSGHVCAGTERPAGSTKLMVHDLFASQGGERVWFAG</sequence>
<evidence type="ECO:0000313" key="2">
    <source>
        <dbReference type="Proteomes" id="UP000294847"/>
    </source>
</evidence>
<evidence type="ECO:0000313" key="1">
    <source>
        <dbReference type="EMBL" id="QBZ55313.1"/>
    </source>
</evidence>
<proteinExistence type="predicted"/>
<dbReference type="AlphaFoldDB" id="A0A4P7MZI4"/>
<organism evidence="1 2">
    <name type="scientific">Pyricularia oryzae</name>
    <name type="common">Rice blast fungus</name>
    <name type="synonym">Magnaporthe oryzae</name>
    <dbReference type="NCBI Taxonomy" id="318829"/>
    <lineage>
        <taxon>Eukaryota</taxon>
        <taxon>Fungi</taxon>
        <taxon>Dikarya</taxon>
        <taxon>Ascomycota</taxon>
        <taxon>Pezizomycotina</taxon>
        <taxon>Sordariomycetes</taxon>
        <taxon>Sordariomycetidae</taxon>
        <taxon>Magnaporthales</taxon>
        <taxon>Pyriculariaceae</taxon>
        <taxon>Pyricularia</taxon>
    </lineage>
</organism>
<dbReference type="Proteomes" id="UP000294847">
    <property type="component" value="Chromosome 2"/>
</dbReference>
<accession>A0A4P7MZI4</accession>
<protein>
    <submittedName>
        <fullName evidence="1">Uncharacterized protein</fullName>
    </submittedName>
</protein>